<dbReference type="InterPro" id="IPR012348">
    <property type="entry name" value="RNR-like"/>
</dbReference>
<dbReference type="Gene3D" id="1.10.620.20">
    <property type="entry name" value="Ribonucleotide Reductase, subunit A"/>
    <property type="match status" value="1"/>
</dbReference>
<keyword evidence="4" id="KW-1185">Reference proteome</keyword>
<dbReference type="GO" id="GO:0009263">
    <property type="term" value="P:deoxyribonucleotide biosynthetic process"/>
    <property type="evidence" value="ECO:0007669"/>
    <property type="project" value="InterPro"/>
</dbReference>
<proteinExistence type="inferred from homology"/>
<name>A0A8S1IU70_9CHLO</name>
<dbReference type="InterPro" id="IPR033909">
    <property type="entry name" value="RNR_small"/>
</dbReference>
<feature type="compositionally biased region" description="Acidic residues" evidence="2">
    <location>
        <begin position="143"/>
        <end position="160"/>
    </location>
</feature>
<dbReference type="Proteomes" id="UP000708148">
    <property type="component" value="Unassembled WGS sequence"/>
</dbReference>
<feature type="region of interest" description="Disordered" evidence="2">
    <location>
        <begin position="80"/>
        <end position="165"/>
    </location>
</feature>
<dbReference type="AlphaFoldDB" id="A0A8S1IU70"/>
<comment type="similarity">
    <text evidence="1">Belongs to the ribonucleoside diphosphate reductase small chain family.</text>
</comment>
<dbReference type="GO" id="GO:0016491">
    <property type="term" value="F:oxidoreductase activity"/>
    <property type="evidence" value="ECO:0007669"/>
    <property type="project" value="InterPro"/>
</dbReference>
<evidence type="ECO:0000256" key="2">
    <source>
        <dbReference type="SAM" id="MobiDB-lite"/>
    </source>
</evidence>
<protein>
    <submittedName>
        <fullName evidence="3">Uncharacterized protein</fullName>
    </submittedName>
</protein>
<dbReference type="PANTHER" id="PTHR23409:SF18">
    <property type="entry name" value="RIBONUCLEOSIDE-DIPHOSPHATE REDUCTASE SUBUNIT M2"/>
    <property type="match status" value="1"/>
</dbReference>
<feature type="compositionally biased region" description="Polar residues" evidence="2">
    <location>
        <begin position="122"/>
        <end position="135"/>
    </location>
</feature>
<dbReference type="SUPFAM" id="SSF47240">
    <property type="entry name" value="Ferritin-like"/>
    <property type="match status" value="1"/>
</dbReference>
<dbReference type="EMBL" id="CAJHUC010000854">
    <property type="protein sequence ID" value="CAD7698583.1"/>
    <property type="molecule type" value="Genomic_DNA"/>
</dbReference>
<dbReference type="InterPro" id="IPR000358">
    <property type="entry name" value="RNR_small_fam"/>
</dbReference>
<organism evidence="3 4">
    <name type="scientific">Ostreobium quekettii</name>
    <dbReference type="NCBI Taxonomy" id="121088"/>
    <lineage>
        <taxon>Eukaryota</taxon>
        <taxon>Viridiplantae</taxon>
        <taxon>Chlorophyta</taxon>
        <taxon>core chlorophytes</taxon>
        <taxon>Ulvophyceae</taxon>
        <taxon>TCBD clade</taxon>
        <taxon>Bryopsidales</taxon>
        <taxon>Ostreobineae</taxon>
        <taxon>Ostreobiaceae</taxon>
        <taxon>Ostreobium</taxon>
    </lineage>
</organism>
<accession>A0A8S1IU70</accession>
<comment type="caution">
    <text evidence="3">The sequence shown here is derived from an EMBL/GenBank/DDBJ whole genome shotgun (WGS) entry which is preliminary data.</text>
</comment>
<evidence type="ECO:0000256" key="1">
    <source>
        <dbReference type="ARBA" id="ARBA00009303"/>
    </source>
</evidence>
<gene>
    <name evidence="3" type="ORF">OSTQU699_LOCUS3944</name>
</gene>
<dbReference type="Pfam" id="PF00268">
    <property type="entry name" value="Ribonuc_red_sm"/>
    <property type="match status" value="1"/>
</dbReference>
<evidence type="ECO:0000313" key="4">
    <source>
        <dbReference type="Proteomes" id="UP000708148"/>
    </source>
</evidence>
<dbReference type="PANTHER" id="PTHR23409">
    <property type="entry name" value="RIBONUCLEOSIDE-DIPHOSPHATE REDUCTASE SMALL CHAIN"/>
    <property type="match status" value="1"/>
</dbReference>
<dbReference type="CDD" id="cd01049">
    <property type="entry name" value="RNRR2"/>
    <property type="match status" value="1"/>
</dbReference>
<dbReference type="InterPro" id="IPR009078">
    <property type="entry name" value="Ferritin-like_SF"/>
</dbReference>
<evidence type="ECO:0000313" key="3">
    <source>
        <dbReference type="EMBL" id="CAD7698583.1"/>
    </source>
</evidence>
<feature type="compositionally biased region" description="Low complexity" evidence="2">
    <location>
        <begin position="84"/>
        <end position="121"/>
    </location>
</feature>
<sequence length="487" mass="53725">MAGMEAGEPWLPPFSPSTVKAKAVAPFPKGPKRAIGDRASAFSPMALLSRLLSATLELLGFQRVDPTLDVYECSTPTSSSQAISAWSPASESTPSSSTSIQEIQSTSSVCTTSPETESTSSGFATNQETESTSCRESVALEFDNPEFEKEEEQSKEDTSEDSFGKEAQIEHEDYAEPLLQEEGNRFCMFPLRYPRVWDIYKAALSNFWTVEDIDLQADSSDWHLLSGDERSFVKDIVGVLGGSDAAILQSIALKFMTDVMAAEARAFYGFQLAIENVHNELYGKLLGQYFPDETDSRKRRLTSLQKKADWAARWMGPGSTFPQRIVALGCIQSVNFARNFFGAWLKGRGAMPALTHASGLICRDRDLQAQFNCMLYGMLDTRLTERAARLIVQEAVSLEKEFVREAFSLGAIGIGEESSSSYVEFLADELLEGLGHRRIYLSRNPFEGEEHAGSATVEYQFSGTKGSNLSSPGYSRGDYVLTTDEDF</sequence>
<reference evidence="3" key="1">
    <citation type="submission" date="2020-12" db="EMBL/GenBank/DDBJ databases">
        <authorList>
            <person name="Iha C."/>
        </authorList>
    </citation>
    <scope>NUCLEOTIDE SEQUENCE</scope>
</reference>
<dbReference type="OrthoDB" id="10248373at2759"/>